<evidence type="ECO:0000259" key="2">
    <source>
        <dbReference type="Pfam" id="PF05057"/>
    </source>
</evidence>
<dbReference type="Proteomes" id="UP001162131">
    <property type="component" value="Unassembled WGS sequence"/>
</dbReference>
<dbReference type="AlphaFoldDB" id="A0AAU9K549"/>
<dbReference type="InterPro" id="IPR007751">
    <property type="entry name" value="DUF676_lipase-like"/>
</dbReference>
<reference evidence="3" key="1">
    <citation type="submission" date="2021-09" db="EMBL/GenBank/DDBJ databases">
        <authorList>
            <consortium name="AG Swart"/>
            <person name="Singh M."/>
            <person name="Singh A."/>
            <person name="Seah K."/>
            <person name="Emmerich C."/>
        </authorList>
    </citation>
    <scope>NUCLEOTIDE SEQUENCE</scope>
    <source>
        <strain evidence="3">ATCC30299</strain>
    </source>
</reference>
<dbReference type="PANTHER" id="PTHR12482">
    <property type="entry name" value="LIPASE ROG1-RELATED-RELATED"/>
    <property type="match status" value="1"/>
</dbReference>
<feature type="domain" description="DUF676" evidence="2">
    <location>
        <begin position="432"/>
        <end position="614"/>
    </location>
</feature>
<organism evidence="3 4">
    <name type="scientific">Blepharisma stoltei</name>
    <dbReference type="NCBI Taxonomy" id="1481888"/>
    <lineage>
        <taxon>Eukaryota</taxon>
        <taxon>Sar</taxon>
        <taxon>Alveolata</taxon>
        <taxon>Ciliophora</taxon>
        <taxon>Postciliodesmatophora</taxon>
        <taxon>Heterotrichea</taxon>
        <taxon>Heterotrichida</taxon>
        <taxon>Blepharismidae</taxon>
        <taxon>Blepharisma</taxon>
    </lineage>
</organism>
<evidence type="ECO:0000256" key="1">
    <source>
        <dbReference type="ARBA" id="ARBA00007949"/>
    </source>
</evidence>
<name>A0AAU9K549_9CILI</name>
<gene>
    <name evidence="3" type="ORF">BSTOLATCC_MIC57956</name>
</gene>
<dbReference type="InterPro" id="IPR029058">
    <property type="entry name" value="AB_hydrolase_fold"/>
</dbReference>
<dbReference type="Pfam" id="PF12394">
    <property type="entry name" value="DUF3657"/>
    <property type="match status" value="1"/>
</dbReference>
<evidence type="ECO:0000313" key="3">
    <source>
        <dbReference type="EMBL" id="CAG9333136.1"/>
    </source>
</evidence>
<dbReference type="InterPro" id="IPR022122">
    <property type="entry name" value="DUF3657"/>
</dbReference>
<proteinExistence type="inferred from homology"/>
<sequence length="693" mass="80609">MALKSVLEIVIQLDTYKNIDLYQQGLYQLQISCYYMKNDRRVYAVPISLSNIKTKDINPIKLNPHDILPGSLNENKKTVKSRVFLIRYSEEKVKLNEISTFQLYMKLPKNKSEQGLIIQLDLLFKEIPGKKPILDNLVQLAREGNFQTVKTCRYNISNPLKGIHEYFPGLFNSEYFSNVDGIIHAVFYDYKLTEDESSDFMNFLFKDKKGKIKAFIGGGEIDRKYDEYVTNLVEVHEGIRILIEKIKTEYEFLNIEVPQPLKLPLLSENLDENEGSFAEKLNSHDPYVISVSLLREIKLIAGCIYQAFMVLREIIIKNSRKSLKFFKFFYEEKIMERCAEFCIKEEGRNWNQIWYNNEAKKEHTASSIKIRENPYFSNLEPLTIQDTAFFSNIATHPILYEQVCYPDSLSSNMFSEKVYRKSLKKLPIRKIEDLHIIVLVHGFQGNSNDLKILKNYISLVYTKCFFLESNLNETKTDGDIKEMGFRLAKELVGYLSEWCPDEAPRISFIGHSLGGLIIRAALPYLDALSDKMQLYLSLSTPHLGLMNSSKLLDAGIWFLKFIKRVLSLKQLCLQDYHIQEGTFIYQLSLSEGLEWFKYVVLISSAQDEYAPFESARIEVPGIYAKELSSGSIYAKMVENILRRLSNSFILKLDVNFKLEQSLDTIIGRSAHMQLLENHEFLRMLVYRYPQFFE</sequence>
<dbReference type="PANTHER" id="PTHR12482:SF5">
    <property type="entry name" value="DUF676 DOMAIN-CONTAINING PROTEIN"/>
    <property type="match status" value="1"/>
</dbReference>
<protein>
    <recommendedName>
        <fullName evidence="2">DUF676 domain-containing protein</fullName>
    </recommendedName>
</protein>
<comment type="caution">
    <text evidence="3">The sequence shown here is derived from an EMBL/GenBank/DDBJ whole genome shotgun (WGS) entry which is preliminary data.</text>
</comment>
<dbReference type="Gene3D" id="3.40.50.1820">
    <property type="entry name" value="alpha/beta hydrolase"/>
    <property type="match status" value="1"/>
</dbReference>
<accession>A0AAU9K549</accession>
<dbReference type="InterPro" id="IPR044294">
    <property type="entry name" value="Lipase-like"/>
</dbReference>
<dbReference type="SUPFAM" id="SSF53474">
    <property type="entry name" value="alpha/beta-Hydrolases"/>
    <property type="match status" value="1"/>
</dbReference>
<dbReference type="Pfam" id="PF05057">
    <property type="entry name" value="DUF676"/>
    <property type="match status" value="1"/>
</dbReference>
<comment type="similarity">
    <text evidence="1">Belongs to the FAM135 family.</text>
</comment>
<keyword evidence="4" id="KW-1185">Reference proteome</keyword>
<evidence type="ECO:0000313" key="4">
    <source>
        <dbReference type="Proteomes" id="UP001162131"/>
    </source>
</evidence>
<dbReference type="EMBL" id="CAJZBQ010000056">
    <property type="protein sequence ID" value="CAG9333136.1"/>
    <property type="molecule type" value="Genomic_DNA"/>
</dbReference>